<evidence type="ECO:0000313" key="3">
    <source>
        <dbReference type="Proteomes" id="UP000483286"/>
    </source>
</evidence>
<dbReference type="AlphaFoldDB" id="A0A7C9HRF8"/>
<dbReference type="InterPro" id="IPR038765">
    <property type="entry name" value="Papain-like_cys_pep_sf"/>
</dbReference>
<name>A0A7C9HRF8_9DEIO</name>
<dbReference type="NCBIfam" id="NF033537">
    <property type="entry name" value="lasso_biosyn_B2"/>
    <property type="match status" value="1"/>
</dbReference>
<keyword evidence="3" id="KW-1185">Reference proteome</keyword>
<dbReference type="Proteomes" id="UP000483286">
    <property type="component" value="Unassembled WGS sequence"/>
</dbReference>
<dbReference type="Pfam" id="PF13471">
    <property type="entry name" value="Transglut_core3"/>
    <property type="match status" value="1"/>
</dbReference>
<dbReference type="InterPro" id="IPR039498">
    <property type="entry name" value="NTP_transf_5"/>
</dbReference>
<protein>
    <submittedName>
        <fullName evidence="2">Lasso peptide biosynthesis B2 protein</fullName>
    </submittedName>
</protein>
<dbReference type="Pfam" id="PF14907">
    <property type="entry name" value="NTP_transf_5"/>
    <property type="match status" value="1"/>
</dbReference>
<evidence type="ECO:0000259" key="1">
    <source>
        <dbReference type="Pfam" id="PF13471"/>
    </source>
</evidence>
<feature type="domain" description="Microcin J25-processing protein McjB C-terminal" evidence="1">
    <location>
        <begin position="349"/>
        <end position="435"/>
    </location>
</feature>
<gene>
    <name evidence="2" type="ORF">GO986_07910</name>
</gene>
<organism evidence="2 3">
    <name type="scientific">Deinococcus arboris</name>
    <dbReference type="NCBI Taxonomy" id="2682977"/>
    <lineage>
        <taxon>Bacteria</taxon>
        <taxon>Thermotogati</taxon>
        <taxon>Deinococcota</taxon>
        <taxon>Deinococci</taxon>
        <taxon>Deinococcales</taxon>
        <taxon>Deinococcaceae</taxon>
        <taxon>Deinococcus</taxon>
    </lineage>
</organism>
<sequence>MAPDPLAVQRALTSDPDDLQAAWLFPVRAAGLGGALRARLPQEHPWRGALRPDALALGVRHARIRAAVRGLVAVWAAAGIPALLFKGFALSEFEYATPGERFYGDVDVLLPSDEATVTRAVHLALARGWRSDGQHAWPENWTHESAHLYSPDGQVRLDIHRFVLSTAYVPVSRSVQLTTGLWQRARAVDWEGVPVLRPSPADELVLTLALGRCWGGDLGGLKPADYLDLACLLPHGPSEETLTAHAAQLGAAHTWAAFRRLCDPARRTLELRPAQTRAEVVPAAAHDGVQSRPHPWRKVRRAWTLAPHLAAALPDVLRAAAAVRRGGDPRTHLAGWTPPVTVQTRLHGPQLDGPVSAARLLTHWLHPRQRRDGVCVPRAYATYQALRRLGHPAVFVSGVARSGAGVTGHAWIEDDRGTLELYGEPFNRQHFQVLFETPASPERTSER</sequence>
<accession>A0A7C9HRF8</accession>
<dbReference type="InterPro" id="IPR053521">
    <property type="entry name" value="McjB-like"/>
</dbReference>
<dbReference type="InterPro" id="IPR032708">
    <property type="entry name" value="McjB_C"/>
</dbReference>
<evidence type="ECO:0000313" key="2">
    <source>
        <dbReference type="EMBL" id="MVN86687.1"/>
    </source>
</evidence>
<comment type="caution">
    <text evidence="2">The sequence shown here is derived from an EMBL/GenBank/DDBJ whole genome shotgun (WGS) entry which is preliminary data.</text>
</comment>
<proteinExistence type="predicted"/>
<dbReference type="SUPFAM" id="SSF54001">
    <property type="entry name" value="Cysteine proteinases"/>
    <property type="match status" value="1"/>
</dbReference>
<dbReference type="EMBL" id="WQLB01000008">
    <property type="protein sequence ID" value="MVN86687.1"/>
    <property type="molecule type" value="Genomic_DNA"/>
</dbReference>
<reference evidence="2 3" key="1">
    <citation type="submission" date="2019-12" db="EMBL/GenBank/DDBJ databases">
        <title>Deinococcus sp. HMF7620 Genome sequencing and assembly.</title>
        <authorList>
            <person name="Kang H."/>
            <person name="Kim H."/>
            <person name="Joh K."/>
        </authorList>
    </citation>
    <scope>NUCLEOTIDE SEQUENCE [LARGE SCALE GENOMIC DNA]</scope>
    <source>
        <strain evidence="2 3">HMF7620</strain>
    </source>
</reference>